<dbReference type="EMBL" id="JAPFRF010000013">
    <property type="protein sequence ID" value="KAJ7312060.1"/>
    <property type="molecule type" value="Genomic_DNA"/>
</dbReference>
<accession>A0A9Q1AUA7</accession>
<dbReference type="AlphaFoldDB" id="A0A9Q1AUA7"/>
<feature type="compositionally biased region" description="Basic and acidic residues" evidence="1">
    <location>
        <begin position="14"/>
        <end position="27"/>
    </location>
</feature>
<comment type="caution">
    <text evidence="2">The sequence shown here is derived from an EMBL/GenBank/DDBJ whole genome shotgun (WGS) entry which is preliminary data.</text>
</comment>
<name>A0A9Q1AUA7_9SAUR</name>
<evidence type="ECO:0000313" key="2">
    <source>
        <dbReference type="EMBL" id="KAJ7312060.1"/>
    </source>
</evidence>
<dbReference type="Proteomes" id="UP001142489">
    <property type="component" value="Unassembled WGS sequence"/>
</dbReference>
<proteinExistence type="predicted"/>
<keyword evidence="3" id="KW-1185">Reference proteome</keyword>
<feature type="compositionally biased region" description="Polar residues" evidence="1">
    <location>
        <begin position="1"/>
        <end position="10"/>
    </location>
</feature>
<feature type="region of interest" description="Disordered" evidence="1">
    <location>
        <begin position="1"/>
        <end position="58"/>
    </location>
</feature>
<reference evidence="2" key="1">
    <citation type="journal article" date="2023" name="DNA Res.">
        <title>Chromosome-level genome assembly of Phrynocephalus forsythii using third-generation DNA sequencing and Hi-C analysis.</title>
        <authorList>
            <person name="Qi Y."/>
            <person name="Zhao W."/>
            <person name="Zhao Y."/>
            <person name="Niu C."/>
            <person name="Cao S."/>
            <person name="Zhang Y."/>
        </authorList>
    </citation>
    <scope>NUCLEOTIDE SEQUENCE</scope>
    <source>
        <tissue evidence="2">Muscle</tissue>
    </source>
</reference>
<sequence>MSLLTPSATGFSPDRLEEEGSHAEQPTHLEGTLPFRSAPDGLSSANSGSNERSRAPLNAIAERTTLVLNIRGLILCRRVGAEPLD</sequence>
<protein>
    <submittedName>
        <fullName evidence="2">Uncharacterized protein</fullName>
    </submittedName>
</protein>
<evidence type="ECO:0000256" key="1">
    <source>
        <dbReference type="SAM" id="MobiDB-lite"/>
    </source>
</evidence>
<gene>
    <name evidence="2" type="ORF">JRQ81_006395</name>
</gene>
<organism evidence="2 3">
    <name type="scientific">Phrynocephalus forsythii</name>
    <dbReference type="NCBI Taxonomy" id="171643"/>
    <lineage>
        <taxon>Eukaryota</taxon>
        <taxon>Metazoa</taxon>
        <taxon>Chordata</taxon>
        <taxon>Craniata</taxon>
        <taxon>Vertebrata</taxon>
        <taxon>Euteleostomi</taxon>
        <taxon>Lepidosauria</taxon>
        <taxon>Squamata</taxon>
        <taxon>Bifurcata</taxon>
        <taxon>Unidentata</taxon>
        <taxon>Episquamata</taxon>
        <taxon>Toxicofera</taxon>
        <taxon>Iguania</taxon>
        <taxon>Acrodonta</taxon>
        <taxon>Agamidae</taxon>
        <taxon>Agaminae</taxon>
        <taxon>Phrynocephalus</taxon>
    </lineage>
</organism>
<evidence type="ECO:0000313" key="3">
    <source>
        <dbReference type="Proteomes" id="UP001142489"/>
    </source>
</evidence>